<organism evidence="1 2">
    <name type="scientific">Bradyrhizobium diazoefficiens</name>
    <dbReference type="NCBI Taxonomy" id="1355477"/>
    <lineage>
        <taxon>Bacteria</taxon>
        <taxon>Pseudomonadati</taxon>
        <taxon>Pseudomonadota</taxon>
        <taxon>Alphaproteobacteria</taxon>
        <taxon>Hyphomicrobiales</taxon>
        <taxon>Nitrobacteraceae</taxon>
        <taxon>Bradyrhizobium</taxon>
    </lineage>
</organism>
<reference evidence="1 2" key="1">
    <citation type="submission" date="2014-11" db="EMBL/GenBank/DDBJ databases">
        <title>Symbiosis island explosion on the genome of extra-slow-growing strains of soybean bradyrhizobia with massive insertion sequences.</title>
        <authorList>
            <person name="Iida T."/>
            <person name="Minamisawa K."/>
        </authorList>
    </citation>
    <scope>NUCLEOTIDE SEQUENCE [LARGE SCALE GENOMIC DNA]</scope>
    <source>
        <strain evidence="1 2">NK6</strain>
    </source>
</reference>
<dbReference type="AlphaFoldDB" id="A0A0E4FQT9"/>
<dbReference type="EMBL" id="AP014685">
    <property type="protein sequence ID" value="BAR54356.1"/>
    <property type="molecule type" value="Genomic_DNA"/>
</dbReference>
<protein>
    <submittedName>
        <fullName evidence="1">Uncharacterized protein</fullName>
    </submittedName>
</protein>
<evidence type="ECO:0000313" key="1">
    <source>
        <dbReference type="EMBL" id="BAR54356.1"/>
    </source>
</evidence>
<sequence length="44" mass="4878">MYLASGERTSLMILRAPVFISTVAARPGAPREELVLRLHVRAVE</sequence>
<accession>A0A0E4FQT9</accession>
<proteinExistence type="predicted"/>
<name>A0A0E4FQT9_9BRAD</name>
<dbReference type="Proteomes" id="UP000063308">
    <property type="component" value="Chromosome"/>
</dbReference>
<gene>
    <name evidence="1" type="ORF">NK6_1171</name>
</gene>
<evidence type="ECO:0000313" key="2">
    <source>
        <dbReference type="Proteomes" id="UP000063308"/>
    </source>
</evidence>